<accession>A0A515DFW4</accession>
<gene>
    <name evidence="1" type="ORF">EUB48_19770</name>
</gene>
<protein>
    <submittedName>
        <fullName evidence="1">Ribonucleotide reductase subunit alpha</fullName>
    </submittedName>
</protein>
<name>A0A515DFW4_9BURK</name>
<sequence>MMISSFDDLLLATRQQVEPQRLLFVFSGADLPDDATPEQHSRFQSGMGGALTPLMCVDKMPEELDTFSALVEESREFGHEWAIVFVAALAGSGGLAPTSEDAEVPLQRMVESIKAGLLGSFIPFDRQGQPVILS</sequence>
<dbReference type="EMBL" id="CP035503">
    <property type="protein sequence ID" value="QDL39302.1"/>
    <property type="molecule type" value="Genomic_DNA"/>
</dbReference>
<reference evidence="1 2" key="1">
    <citation type="submission" date="2019-01" db="EMBL/GenBank/DDBJ databases">
        <title>Genomic insights into a novel species Rhodoferax sp.</title>
        <authorList>
            <person name="Jin L."/>
        </authorList>
    </citation>
    <scope>NUCLEOTIDE SEQUENCE [LARGE SCALE GENOMIC DNA]</scope>
    <source>
        <strain evidence="1 2">CHu59-6-5</strain>
    </source>
</reference>
<proteinExistence type="predicted"/>
<organism evidence="1 2">
    <name type="scientific">Rhodoferax sediminis</name>
    <dbReference type="NCBI Taxonomy" id="2509614"/>
    <lineage>
        <taxon>Bacteria</taxon>
        <taxon>Pseudomonadati</taxon>
        <taxon>Pseudomonadota</taxon>
        <taxon>Betaproteobacteria</taxon>
        <taxon>Burkholderiales</taxon>
        <taxon>Comamonadaceae</taxon>
        <taxon>Rhodoferax</taxon>
    </lineage>
</organism>
<evidence type="ECO:0000313" key="2">
    <source>
        <dbReference type="Proteomes" id="UP000316798"/>
    </source>
</evidence>
<dbReference type="KEGG" id="rhf:EUB48_19770"/>
<dbReference type="OrthoDB" id="6182044at2"/>
<dbReference type="AlphaFoldDB" id="A0A515DFW4"/>
<dbReference type="Proteomes" id="UP000316798">
    <property type="component" value="Chromosome"/>
</dbReference>
<evidence type="ECO:0000313" key="1">
    <source>
        <dbReference type="EMBL" id="QDL39302.1"/>
    </source>
</evidence>
<keyword evidence="2" id="KW-1185">Reference proteome</keyword>
<dbReference type="RefSeq" id="WP_142820789.1">
    <property type="nucleotide sequence ID" value="NZ_CP035503.1"/>
</dbReference>